<dbReference type="OrthoDB" id="2958217at2759"/>
<dbReference type="AlphaFoldDB" id="A0A6A5VYK6"/>
<protein>
    <submittedName>
        <fullName evidence="2">HET-domain-containing protein</fullName>
    </submittedName>
</protein>
<evidence type="ECO:0000259" key="1">
    <source>
        <dbReference type="Pfam" id="PF06985"/>
    </source>
</evidence>
<dbReference type="EMBL" id="ML977677">
    <property type="protein sequence ID" value="KAF1993977.1"/>
    <property type="molecule type" value="Genomic_DNA"/>
</dbReference>
<sequence length="183" mass="20670">MTLDADRAYTGSRYYIERAIKWVHACRDTHHCDIPSPSQENTPRWPRRLLHIGRDIGTLALISTSKKSRPQYATLSYCWGPNGLPDTAMTTLGSLTAREAHIDELTLPRTFQDAMKLARSLDIEYIWIDALCIIQDSKEDWQTEGSNMGNIYRNSTVTIAAESSEDANGGLFHEIEPNDLSLK</sequence>
<name>A0A6A5VYK6_9PLEO</name>
<evidence type="ECO:0000313" key="2">
    <source>
        <dbReference type="EMBL" id="KAF1993977.1"/>
    </source>
</evidence>
<keyword evidence="3" id="KW-1185">Reference proteome</keyword>
<proteinExistence type="predicted"/>
<feature type="non-terminal residue" evidence="2">
    <location>
        <position position="183"/>
    </location>
</feature>
<dbReference type="PANTHER" id="PTHR33112">
    <property type="entry name" value="DOMAIN PROTEIN, PUTATIVE-RELATED"/>
    <property type="match status" value="1"/>
</dbReference>
<gene>
    <name evidence="2" type="ORF">P154DRAFT_502586</name>
</gene>
<dbReference type="Proteomes" id="UP000799779">
    <property type="component" value="Unassembled WGS sequence"/>
</dbReference>
<feature type="domain" description="Heterokaryon incompatibility" evidence="1">
    <location>
        <begin position="72"/>
        <end position="173"/>
    </location>
</feature>
<evidence type="ECO:0000313" key="3">
    <source>
        <dbReference type="Proteomes" id="UP000799779"/>
    </source>
</evidence>
<accession>A0A6A5VYK6</accession>
<organism evidence="2 3">
    <name type="scientific">Amniculicola lignicola CBS 123094</name>
    <dbReference type="NCBI Taxonomy" id="1392246"/>
    <lineage>
        <taxon>Eukaryota</taxon>
        <taxon>Fungi</taxon>
        <taxon>Dikarya</taxon>
        <taxon>Ascomycota</taxon>
        <taxon>Pezizomycotina</taxon>
        <taxon>Dothideomycetes</taxon>
        <taxon>Pleosporomycetidae</taxon>
        <taxon>Pleosporales</taxon>
        <taxon>Amniculicolaceae</taxon>
        <taxon>Amniculicola</taxon>
    </lineage>
</organism>
<dbReference type="PANTHER" id="PTHR33112:SF13">
    <property type="entry name" value="HETEROKARYON INCOMPATIBILITY DOMAIN-CONTAINING PROTEIN"/>
    <property type="match status" value="1"/>
</dbReference>
<reference evidence="2" key="1">
    <citation type="journal article" date="2020" name="Stud. Mycol.">
        <title>101 Dothideomycetes genomes: a test case for predicting lifestyles and emergence of pathogens.</title>
        <authorList>
            <person name="Haridas S."/>
            <person name="Albert R."/>
            <person name="Binder M."/>
            <person name="Bloem J."/>
            <person name="Labutti K."/>
            <person name="Salamov A."/>
            <person name="Andreopoulos B."/>
            <person name="Baker S."/>
            <person name="Barry K."/>
            <person name="Bills G."/>
            <person name="Bluhm B."/>
            <person name="Cannon C."/>
            <person name="Castanera R."/>
            <person name="Culley D."/>
            <person name="Daum C."/>
            <person name="Ezra D."/>
            <person name="Gonzalez J."/>
            <person name="Henrissat B."/>
            <person name="Kuo A."/>
            <person name="Liang C."/>
            <person name="Lipzen A."/>
            <person name="Lutzoni F."/>
            <person name="Magnuson J."/>
            <person name="Mondo S."/>
            <person name="Nolan M."/>
            <person name="Ohm R."/>
            <person name="Pangilinan J."/>
            <person name="Park H.-J."/>
            <person name="Ramirez L."/>
            <person name="Alfaro M."/>
            <person name="Sun H."/>
            <person name="Tritt A."/>
            <person name="Yoshinaga Y."/>
            <person name="Zwiers L.-H."/>
            <person name="Turgeon B."/>
            <person name="Goodwin S."/>
            <person name="Spatafora J."/>
            <person name="Crous P."/>
            <person name="Grigoriev I."/>
        </authorList>
    </citation>
    <scope>NUCLEOTIDE SEQUENCE</scope>
    <source>
        <strain evidence="2">CBS 123094</strain>
    </source>
</reference>
<dbReference type="InterPro" id="IPR010730">
    <property type="entry name" value="HET"/>
</dbReference>
<dbReference type="Pfam" id="PF06985">
    <property type="entry name" value="HET"/>
    <property type="match status" value="1"/>
</dbReference>